<dbReference type="EMBL" id="JBHUHZ010000002">
    <property type="protein sequence ID" value="MFD2163165.1"/>
    <property type="molecule type" value="Genomic_DNA"/>
</dbReference>
<reference evidence="3" key="1">
    <citation type="journal article" date="2019" name="Int. J. Syst. Evol. Microbiol.">
        <title>The Global Catalogue of Microorganisms (GCM) 10K type strain sequencing project: providing services to taxonomists for standard genome sequencing and annotation.</title>
        <authorList>
            <consortium name="The Broad Institute Genomics Platform"/>
            <consortium name="The Broad Institute Genome Sequencing Center for Infectious Disease"/>
            <person name="Wu L."/>
            <person name="Ma J."/>
        </authorList>
    </citation>
    <scope>NUCLEOTIDE SEQUENCE [LARGE SCALE GENOMIC DNA]</scope>
    <source>
        <strain evidence="3">KCTC 42217</strain>
    </source>
</reference>
<evidence type="ECO:0000259" key="1">
    <source>
        <dbReference type="PROSITE" id="PS50925"/>
    </source>
</evidence>
<evidence type="ECO:0000313" key="3">
    <source>
        <dbReference type="Proteomes" id="UP001597387"/>
    </source>
</evidence>
<comment type="caution">
    <text evidence="2">The sequence shown here is derived from an EMBL/GenBank/DDBJ whole genome shotgun (WGS) entry which is preliminary data.</text>
</comment>
<gene>
    <name evidence="2" type="ORF">ACFSJU_12235</name>
</gene>
<sequence length="136" mass="15672">MYFLIYRSEAVNPMPEETLKLLLAQSRERNKTMDITGMLLYFDKKFLQLLEGDEKEVKRLYADICADNRHRNVYTLKEGPAENRLFPGWSMSFRLVSNEDIAKEPAYKDIYKPGSAGASDLVSLFNLLRGKSDPTL</sequence>
<evidence type="ECO:0000313" key="2">
    <source>
        <dbReference type="EMBL" id="MFD2163165.1"/>
    </source>
</evidence>
<dbReference type="SMART" id="SM01034">
    <property type="entry name" value="BLUF"/>
    <property type="match status" value="1"/>
</dbReference>
<dbReference type="Gene3D" id="3.30.70.100">
    <property type="match status" value="1"/>
</dbReference>
<feature type="domain" description="BLUF" evidence="1">
    <location>
        <begin position="1"/>
        <end position="92"/>
    </location>
</feature>
<name>A0ABW4ZN65_9SPHI</name>
<dbReference type="RefSeq" id="WP_255901309.1">
    <property type="nucleotide sequence ID" value="NZ_JAFMZO010000002.1"/>
</dbReference>
<dbReference type="Proteomes" id="UP001597387">
    <property type="component" value="Unassembled WGS sequence"/>
</dbReference>
<dbReference type="SUPFAM" id="SSF54975">
    <property type="entry name" value="Acylphosphatase/BLUF domain-like"/>
    <property type="match status" value="1"/>
</dbReference>
<dbReference type="Pfam" id="PF04940">
    <property type="entry name" value="BLUF"/>
    <property type="match status" value="1"/>
</dbReference>
<keyword evidence="3" id="KW-1185">Reference proteome</keyword>
<accession>A0ABW4ZN65</accession>
<dbReference type="InterPro" id="IPR007024">
    <property type="entry name" value="BLUF_domain"/>
</dbReference>
<organism evidence="2 3">
    <name type="scientific">Paradesertivirga mongoliensis</name>
    <dbReference type="NCBI Taxonomy" id="2100740"/>
    <lineage>
        <taxon>Bacteria</taxon>
        <taxon>Pseudomonadati</taxon>
        <taxon>Bacteroidota</taxon>
        <taxon>Sphingobacteriia</taxon>
        <taxon>Sphingobacteriales</taxon>
        <taxon>Sphingobacteriaceae</taxon>
        <taxon>Paradesertivirga</taxon>
    </lineage>
</organism>
<dbReference type="PROSITE" id="PS50925">
    <property type="entry name" value="BLUF"/>
    <property type="match status" value="1"/>
</dbReference>
<proteinExistence type="predicted"/>
<dbReference type="InterPro" id="IPR036046">
    <property type="entry name" value="Acylphosphatase-like_dom_sf"/>
</dbReference>
<protein>
    <submittedName>
        <fullName evidence="2">BLUF domain-containing protein</fullName>
    </submittedName>
</protein>